<evidence type="ECO:0000256" key="1">
    <source>
        <dbReference type="SAM" id="Phobius"/>
    </source>
</evidence>
<keyword evidence="1" id="KW-1133">Transmembrane helix</keyword>
<sequence>MIPVNFVRNFCFTGNYSQKKLSACGDMLKAAGLCNYRIRNEIYLLMVEYLLSLLFFLLMLVFQRPFSCLSAYSFNTLVV</sequence>
<name>A0A0V0GYU7_SOLCH</name>
<keyword evidence="1" id="KW-0472">Membrane</keyword>
<organism evidence="2">
    <name type="scientific">Solanum chacoense</name>
    <name type="common">Chaco potato</name>
    <dbReference type="NCBI Taxonomy" id="4108"/>
    <lineage>
        <taxon>Eukaryota</taxon>
        <taxon>Viridiplantae</taxon>
        <taxon>Streptophyta</taxon>
        <taxon>Embryophyta</taxon>
        <taxon>Tracheophyta</taxon>
        <taxon>Spermatophyta</taxon>
        <taxon>Magnoliopsida</taxon>
        <taxon>eudicotyledons</taxon>
        <taxon>Gunneridae</taxon>
        <taxon>Pentapetalae</taxon>
        <taxon>asterids</taxon>
        <taxon>lamiids</taxon>
        <taxon>Solanales</taxon>
        <taxon>Solanaceae</taxon>
        <taxon>Solanoideae</taxon>
        <taxon>Solaneae</taxon>
        <taxon>Solanum</taxon>
    </lineage>
</organism>
<evidence type="ECO:0000313" key="2">
    <source>
        <dbReference type="EMBL" id="JAP12608.1"/>
    </source>
</evidence>
<keyword evidence="1" id="KW-0812">Transmembrane</keyword>
<protein>
    <submittedName>
        <fullName evidence="2">Putative ovule protein</fullName>
    </submittedName>
</protein>
<dbReference type="EMBL" id="GEDG01029347">
    <property type="protein sequence ID" value="JAP12608.1"/>
    <property type="molecule type" value="Transcribed_RNA"/>
</dbReference>
<proteinExistence type="predicted"/>
<dbReference type="AlphaFoldDB" id="A0A0V0GYU7"/>
<reference evidence="2" key="1">
    <citation type="submission" date="2015-12" db="EMBL/GenBank/DDBJ databases">
        <title>Gene expression during late stages of embryo sac development: a critical building block for successful pollen-pistil interactions.</title>
        <authorList>
            <person name="Liu Y."/>
            <person name="Joly V."/>
            <person name="Sabar M."/>
            <person name="Matton D.P."/>
        </authorList>
    </citation>
    <scope>NUCLEOTIDE SEQUENCE</scope>
</reference>
<accession>A0A0V0GYU7</accession>
<feature type="transmembrane region" description="Helical" evidence="1">
    <location>
        <begin position="42"/>
        <end position="62"/>
    </location>
</feature>